<accession>A0AAE3FNI9</accession>
<name>A0AAE3FNI9_9EURY</name>
<sequence>MDESVTGTLEFAAVQLAAVVAGLHLYWGLPRLVTAARIDQPIYWDPRPLLFVASGIGILLALLLVRQQVLSRIRAYVLGIGMMLTYIFGWAYWHLGGHMAVVPWVEDAHAHSHGGNPLILLGEHLVASPIDGISKTAELLLLAVLGLLLYAEYSVDDGAARSQSTDSSADND</sequence>
<evidence type="ECO:0000256" key="1">
    <source>
        <dbReference type="SAM" id="Phobius"/>
    </source>
</evidence>
<feature type="transmembrane region" description="Helical" evidence="1">
    <location>
        <begin position="73"/>
        <end position="93"/>
    </location>
</feature>
<reference evidence="2 3" key="1">
    <citation type="journal article" date="2022" name="Syst. Appl. Microbiol.">
        <title>Natronocalculus amylovorans gen. nov., sp. nov., and Natranaeroarchaeum aerophilus sp. nov., dominant culturable amylolytic natronoarchaea from hypersaline soda lakes in southwestern Siberia.</title>
        <authorList>
            <person name="Sorokin D.Y."/>
            <person name="Elcheninov A.G."/>
            <person name="Khizhniak T.V."/>
            <person name="Koenen M."/>
            <person name="Bale N.J."/>
            <person name="Damste J.S.S."/>
            <person name="Kublanov I.V."/>
        </authorList>
    </citation>
    <scope>NUCLEOTIDE SEQUENCE [LARGE SCALE GENOMIC DNA]</scope>
    <source>
        <strain evidence="2 3">AArc-St1-1</strain>
    </source>
</reference>
<dbReference type="EMBL" id="JAKRVY010000001">
    <property type="protein sequence ID" value="MCL9812270.1"/>
    <property type="molecule type" value="Genomic_DNA"/>
</dbReference>
<comment type="caution">
    <text evidence="2">The sequence shown here is derived from an EMBL/GenBank/DDBJ whole genome shotgun (WGS) entry which is preliminary data.</text>
</comment>
<feature type="transmembrane region" description="Helical" evidence="1">
    <location>
        <begin position="49"/>
        <end position="66"/>
    </location>
</feature>
<feature type="transmembrane region" description="Helical" evidence="1">
    <location>
        <begin position="12"/>
        <end position="29"/>
    </location>
</feature>
<keyword evidence="1" id="KW-1133">Transmembrane helix</keyword>
<dbReference type="AlphaFoldDB" id="A0AAE3FNI9"/>
<dbReference type="Proteomes" id="UP001202674">
    <property type="component" value="Unassembled WGS sequence"/>
</dbReference>
<evidence type="ECO:0000313" key="3">
    <source>
        <dbReference type="Proteomes" id="UP001202674"/>
    </source>
</evidence>
<dbReference type="RefSeq" id="WP_250593801.1">
    <property type="nucleotide sequence ID" value="NZ_JAKRVY010000001.1"/>
</dbReference>
<protein>
    <submittedName>
        <fullName evidence="2">Uncharacterized protein</fullName>
    </submittedName>
</protein>
<evidence type="ECO:0000313" key="2">
    <source>
        <dbReference type="EMBL" id="MCL9812270.1"/>
    </source>
</evidence>
<organism evidence="2 3">
    <name type="scientific">Natranaeroarchaeum aerophilus</name>
    <dbReference type="NCBI Taxonomy" id="2917711"/>
    <lineage>
        <taxon>Archaea</taxon>
        <taxon>Methanobacteriati</taxon>
        <taxon>Methanobacteriota</taxon>
        <taxon>Stenosarchaea group</taxon>
        <taxon>Halobacteria</taxon>
        <taxon>Halobacteriales</taxon>
        <taxon>Natronoarchaeaceae</taxon>
        <taxon>Natranaeroarchaeum</taxon>
    </lineage>
</organism>
<proteinExistence type="predicted"/>
<gene>
    <name evidence="2" type="ORF">AArcSt11_01225</name>
</gene>
<keyword evidence="3" id="KW-1185">Reference proteome</keyword>
<keyword evidence="1" id="KW-0472">Membrane</keyword>
<keyword evidence="1" id="KW-0812">Transmembrane</keyword>